<sequence length="105" mass="12332">MAKEQDTLLFACIMDKREKLKTLTVEKSINPWCFNNVKALRANAHPTLPPVTFVNVLQSPKKIRSNLDALNYDDYGVFYSLTNQFHIINRKRRTYKTMNDYLNYA</sequence>
<evidence type="ECO:0000313" key="1">
    <source>
        <dbReference type="EMBL" id="KII70306.1"/>
    </source>
</evidence>
<evidence type="ECO:0000313" key="2">
    <source>
        <dbReference type="Proteomes" id="UP000031668"/>
    </source>
</evidence>
<reference evidence="1 2" key="1">
    <citation type="journal article" date="2014" name="Genome Biol. Evol.">
        <title>The genome of the myxosporean Thelohanellus kitauei shows adaptations to nutrient acquisition within its fish host.</title>
        <authorList>
            <person name="Yang Y."/>
            <person name="Xiong J."/>
            <person name="Zhou Z."/>
            <person name="Huo F."/>
            <person name="Miao W."/>
            <person name="Ran C."/>
            <person name="Liu Y."/>
            <person name="Zhang J."/>
            <person name="Feng J."/>
            <person name="Wang M."/>
            <person name="Wang M."/>
            <person name="Wang L."/>
            <person name="Yao B."/>
        </authorList>
    </citation>
    <scope>NUCLEOTIDE SEQUENCE [LARGE SCALE GENOMIC DNA]</scope>
    <source>
        <strain evidence="1">Wuqing</strain>
    </source>
</reference>
<proteinExistence type="predicted"/>
<protein>
    <submittedName>
        <fullName evidence="1">Uncharacterized protein</fullName>
    </submittedName>
</protein>
<accession>A0A0C2MSN0</accession>
<comment type="caution">
    <text evidence="1">The sequence shown here is derived from an EMBL/GenBank/DDBJ whole genome shotgun (WGS) entry which is preliminary data.</text>
</comment>
<name>A0A0C2MSN0_THEKT</name>
<organism evidence="1 2">
    <name type="scientific">Thelohanellus kitauei</name>
    <name type="common">Myxosporean</name>
    <dbReference type="NCBI Taxonomy" id="669202"/>
    <lineage>
        <taxon>Eukaryota</taxon>
        <taxon>Metazoa</taxon>
        <taxon>Cnidaria</taxon>
        <taxon>Myxozoa</taxon>
        <taxon>Myxosporea</taxon>
        <taxon>Bivalvulida</taxon>
        <taxon>Platysporina</taxon>
        <taxon>Myxobolidae</taxon>
        <taxon>Thelohanellus</taxon>
    </lineage>
</organism>
<dbReference type="EMBL" id="JWZT01002099">
    <property type="protein sequence ID" value="KII70306.1"/>
    <property type="molecule type" value="Genomic_DNA"/>
</dbReference>
<dbReference type="AlphaFoldDB" id="A0A0C2MSN0"/>
<gene>
    <name evidence="1" type="ORF">RF11_15877</name>
</gene>
<dbReference type="Proteomes" id="UP000031668">
    <property type="component" value="Unassembled WGS sequence"/>
</dbReference>
<keyword evidence="2" id="KW-1185">Reference proteome</keyword>